<keyword evidence="5" id="KW-0539">Nucleus</keyword>
<evidence type="ECO:0000256" key="5">
    <source>
        <dbReference type="ARBA" id="ARBA00023242"/>
    </source>
</evidence>
<feature type="domain" description="Xylanolytic transcriptional activator regulatory" evidence="6">
    <location>
        <begin position="114"/>
        <end position="187"/>
    </location>
</feature>
<evidence type="ECO:0000313" key="8">
    <source>
        <dbReference type="Proteomes" id="UP000722485"/>
    </source>
</evidence>
<keyword evidence="8" id="KW-1185">Reference proteome</keyword>
<dbReference type="GO" id="GO:0008270">
    <property type="term" value="F:zinc ion binding"/>
    <property type="evidence" value="ECO:0007669"/>
    <property type="project" value="InterPro"/>
</dbReference>
<gene>
    <name evidence="7" type="ORF">G7Z17_g2375</name>
</gene>
<evidence type="ECO:0000256" key="2">
    <source>
        <dbReference type="ARBA" id="ARBA00023015"/>
    </source>
</evidence>
<name>A0A9P5LKF2_9HYPO</name>
<organism evidence="7 8">
    <name type="scientific">Cylindrodendrum hubeiense</name>
    <dbReference type="NCBI Taxonomy" id="595255"/>
    <lineage>
        <taxon>Eukaryota</taxon>
        <taxon>Fungi</taxon>
        <taxon>Dikarya</taxon>
        <taxon>Ascomycota</taxon>
        <taxon>Pezizomycotina</taxon>
        <taxon>Sordariomycetes</taxon>
        <taxon>Hypocreomycetidae</taxon>
        <taxon>Hypocreales</taxon>
        <taxon>Nectriaceae</taxon>
        <taxon>Cylindrodendrum</taxon>
    </lineage>
</organism>
<dbReference type="PANTHER" id="PTHR47171">
    <property type="entry name" value="FARA-RELATED"/>
    <property type="match status" value="1"/>
</dbReference>
<keyword evidence="4" id="KW-0804">Transcription</keyword>
<evidence type="ECO:0000256" key="3">
    <source>
        <dbReference type="ARBA" id="ARBA00023125"/>
    </source>
</evidence>
<comment type="caution">
    <text evidence="7">The sequence shown here is derived from an EMBL/GenBank/DDBJ whole genome shotgun (WGS) entry which is preliminary data.</text>
</comment>
<proteinExistence type="predicted"/>
<dbReference type="PANTHER" id="PTHR47171:SF4">
    <property type="entry name" value="ACETAMIDASE REGULATORY PROTEIN"/>
    <property type="match status" value="1"/>
</dbReference>
<keyword evidence="1" id="KW-0862">Zinc</keyword>
<keyword evidence="2" id="KW-0805">Transcription regulation</keyword>
<dbReference type="EMBL" id="JAANBB010000023">
    <property type="protein sequence ID" value="KAF7555187.1"/>
    <property type="molecule type" value="Genomic_DNA"/>
</dbReference>
<evidence type="ECO:0000256" key="4">
    <source>
        <dbReference type="ARBA" id="ARBA00023163"/>
    </source>
</evidence>
<dbReference type="InterPro" id="IPR052073">
    <property type="entry name" value="Amide_Lactam_Regulators"/>
</dbReference>
<evidence type="ECO:0000313" key="7">
    <source>
        <dbReference type="EMBL" id="KAF7555187.1"/>
    </source>
</evidence>
<reference evidence="7" key="1">
    <citation type="submission" date="2020-03" db="EMBL/GenBank/DDBJ databases">
        <title>Draft Genome Sequence of Cylindrodendrum hubeiense.</title>
        <authorList>
            <person name="Buettner E."/>
            <person name="Kellner H."/>
        </authorList>
    </citation>
    <scope>NUCLEOTIDE SEQUENCE</scope>
    <source>
        <strain evidence="7">IHI 201604</strain>
    </source>
</reference>
<protein>
    <recommendedName>
        <fullName evidence="6">Xylanolytic transcriptional activator regulatory domain-containing protein</fullName>
    </recommendedName>
</protein>
<dbReference type="SMART" id="SM00906">
    <property type="entry name" value="Fungal_trans"/>
    <property type="match status" value="1"/>
</dbReference>
<dbReference type="Proteomes" id="UP000722485">
    <property type="component" value="Unassembled WGS sequence"/>
</dbReference>
<dbReference type="OrthoDB" id="25391at2759"/>
<sequence length="388" mass="43496">MLPEKALADELIHAYFTRVNCGWPIVEEEDFMAKYNARDPNNPLTLTLLHAILLVGAHVLSPQLQNASELKATFFSRAKMLFDARFEPGRTMHLQVALLMTWYSDGAEDVMANSWEWVGHAARIALGLGMHLDSTSSNLSPGYKRAWVRLWWVLVQFDVLVSVAHGRPQAINLDDSDVPTLTCVHLGGIPNAQTDFVVQHTRLCIIISRATKQRGFLRSSPHANMEAIKQVDKALAAFATNLPDQMRLSLSNVDVWQSTLHLSYNNFLILLHRAPQNNANPQSSESLNDVEICRDSAMTVTLIAEGMRANDLLSSLWLSSINALFTATLQVSIELDSSNPVVASKSLRRFDSLLLCLRDLSRDWLYALSILRLFENRTKGQPQHQVTL</sequence>
<keyword evidence="3" id="KW-0238">DNA-binding</keyword>
<dbReference type="InterPro" id="IPR007219">
    <property type="entry name" value="XnlR_reg_dom"/>
</dbReference>
<dbReference type="AlphaFoldDB" id="A0A9P5LKF2"/>
<dbReference type="CDD" id="cd12148">
    <property type="entry name" value="fungal_TF_MHR"/>
    <property type="match status" value="1"/>
</dbReference>
<evidence type="ECO:0000259" key="6">
    <source>
        <dbReference type="SMART" id="SM00906"/>
    </source>
</evidence>
<dbReference type="GO" id="GO:0006351">
    <property type="term" value="P:DNA-templated transcription"/>
    <property type="evidence" value="ECO:0007669"/>
    <property type="project" value="InterPro"/>
</dbReference>
<evidence type="ECO:0000256" key="1">
    <source>
        <dbReference type="ARBA" id="ARBA00022833"/>
    </source>
</evidence>
<dbReference type="Pfam" id="PF04082">
    <property type="entry name" value="Fungal_trans"/>
    <property type="match status" value="1"/>
</dbReference>
<accession>A0A9P5LKF2</accession>
<dbReference type="GO" id="GO:0003677">
    <property type="term" value="F:DNA binding"/>
    <property type="evidence" value="ECO:0007669"/>
    <property type="project" value="UniProtKB-KW"/>
</dbReference>